<feature type="region of interest" description="Disordered" evidence="1">
    <location>
        <begin position="360"/>
        <end position="417"/>
    </location>
</feature>
<protein>
    <submittedName>
        <fullName evidence="2">Uncharacterized protein</fullName>
    </submittedName>
</protein>
<reference evidence="2 3" key="1">
    <citation type="submission" date="2016-06" db="EMBL/GenBank/DDBJ databases">
        <title>Evolution of pathogenesis and genome organization in the Tremellales.</title>
        <authorList>
            <person name="Cuomo C."/>
            <person name="Litvintseva A."/>
            <person name="Heitman J."/>
            <person name="Chen Y."/>
            <person name="Sun S."/>
            <person name="Springer D."/>
            <person name="Dromer F."/>
            <person name="Young S."/>
            <person name="Zeng Q."/>
            <person name="Chapman S."/>
            <person name="Gujja S."/>
            <person name="Saif S."/>
            <person name="Birren B."/>
        </authorList>
    </citation>
    <scope>NUCLEOTIDE SEQUENCE [LARGE SCALE GENOMIC DNA]</scope>
    <source>
        <strain evidence="2 3">ATCC 28783</strain>
    </source>
</reference>
<dbReference type="OrthoDB" id="2573557at2759"/>
<dbReference type="InParanoid" id="A0A4Q1BMQ8"/>
<feature type="compositionally biased region" description="Low complexity" evidence="1">
    <location>
        <begin position="360"/>
        <end position="376"/>
    </location>
</feature>
<dbReference type="EMBL" id="SDIL01000038">
    <property type="protein sequence ID" value="RXK39010.1"/>
    <property type="molecule type" value="Genomic_DNA"/>
</dbReference>
<proteinExistence type="predicted"/>
<sequence length="660" mass="75488">MEEFRLRRRPLGLKVGSVNAQCHDERYQDVMGNTKSPTIEDDPRSSIACSTVDSSENRRTRRLVSRKVKNVIGKTNSQDRSNEGGKGTRRKVSFAVEIERQAEEETPIKLRELEVGWRARRRLVREDITQVNQRIRNRSLGSQDRTEEMDMEKKFNPPDSEYNCWKGAKPSVGRIKILAVVSSRRPTMEKGTQAGSSIAGHFIQKQASKGIPPNLSRDVTVNLLSNPKQTMFPLTPPTSPEPDLVPLPPHSVPLIRSTKLDNTTPMTVSSRSFPKLSTVPTIPNIEQVQPINTQLSPESSYYPKPILAHPLPPTPRPIPLHIGKKETIHIPYARYELRLFLHGQKNITILPGGRSLIYSSPQISSSPSQPTSSSEPRAAYSKQDHAGPERSMKNKKDSDAYKQSDERRHKFERDDKGNGEERYRLSLDDFNKWTDREKKEWKAVYSLVERFKRSTPRMKIYHPLGQLTLTCSDPPDVILAFDLHCPSVSDTSSTFAHTSTPPISTTFQSVALNTERTTNHQQYDVDFTKKRTGLEGTTRLRLLYSRLAKEIRVDISKTVHNQGRRETLRSRRMAELITSPIHVSDRTRPFKTLVLENEDIMDRLSLSDQTHLRRDPEKVHQAFISLGLSISTMESWSKEEIEAVCRLWDLRNEWDRRHST</sequence>
<comment type="caution">
    <text evidence="2">The sequence shown here is derived from an EMBL/GenBank/DDBJ whole genome shotgun (WGS) entry which is preliminary data.</text>
</comment>
<dbReference type="Proteomes" id="UP000289152">
    <property type="component" value="Unassembled WGS sequence"/>
</dbReference>
<organism evidence="2 3">
    <name type="scientific">Tremella mesenterica</name>
    <name type="common">Jelly fungus</name>
    <dbReference type="NCBI Taxonomy" id="5217"/>
    <lineage>
        <taxon>Eukaryota</taxon>
        <taxon>Fungi</taxon>
        <taxon>Dikarya</taxon>
        <taxon>Basidiomycota</taxon>
        <taxon>Agaricomycotina</taxon>
        <taxon>Tremellomycetes</taxon>
        <taxon>Tremellales</taxon>
        <taxon>Tremellaceae</taxon>
        <taxon>Tremella</taxon>
    </lineage>
</organism>
<dbReference type="VEuPathDB" id="FungiDB:TREMEDRAFT_64973"/>
<name>A0A4Q1BMQ8_TREME</name>
<dbReference type="AlphaFoldDB" id="A0A4Q1BMQ8"/>
<evidence type="ECO:0000313" key="2">
    <source>
        <dbReference type="EMBL" id="RXK39010.1"/>
    </source>
</evidence>
<evidence type="ECO:0000313" key="3">
    <source>
        <dbReference type="Proteomes" id="UP000289152"/>
    </source>
</evidence>
<gene>
    <name evidence="2" type="ORF">M231_03740</name>
</gene>
<evidence type="ECO:0000256" key="1">
    <source>
        <dbReference type="SAM" id="MobiDB-lite"/>
    </source>
</evidence>
<accession>A0A4Q1BMQ8</accession>
<keyword evidence="3" id="KW-1185">Reference proteome</keyword>
<feature type="region of interest" description="Disordered" evidence="1">
    <location>
        <begin position="70"/>
        <end position="89"/>
    </location>
</feature>
<feature type="compositionally biased region" description="Basic and acidic residues" evidence="1">
    <location>
        <begin position="382"/>
        <end position="417"/>
    </location>
</feature>